<evidence type="ECO:0000256" key="3">
    <source>
        <dbReference type="ARBA" id="ARBA00022737"/>
    </source>
</evidence>
<protein>
    <submittedName>
        <fullName evidence="8">Heterogeneous nuclear ribonucleoprotein R-like protein</fullName>
    </submittedName>
</protein>
<dbReference type="EMBL" id="NCKV01002234">
    <property type="protein sequence ID" value="RWS27134.1"/>
    <property type="molecule type" value="Genomic_DNA"/>
</dbReference>
<dbReference type="InterPro" id="IPR000504">
    <property type="entry name" value="RRM_dom"/>
</dbReference>
<evidence type="ECO:0000256" key="2">
    <source>
        <dbReference type="ARBA" id="ARBA00022490"/>
    </source>
</evidence>
<dbReference type="CDD" id="cd12251">
    <property type="entry name" value="RRM3_hnRNPR_like"/>
    <property type="match status" value="1"/>
</dbReference>
<dbReference type="PANTHER" id="PTHR21245">
    <property type="entry name" value="HETEROGENEOUS NUCLEAR RIBONUCLEOPROTEIN"/>
    <property type="match status" value="1"/>
</dbReference>
<dbReference type="VEuPathDB" id="VectorBase:LDEU004906"/>
<dbReference type="GO" id="GO:0003723">
    <property type="term" value="F:RNA binding"/>
    <property type="evidence" value="ECO:0007669"/>
    <property type="project" value="UniProtKB-UniRule"/>
</dbReference>
<feature type="domain" description="RRM" evidence="7">
    <location>
        <begin position="233"/>
        <end position="298"/>
    </location>
</feature>
<dbReference type="PROSITE" id="PS50102">
    <property type="entry name" value="RRM"/>
    <property type="match status" value="3"/>
</dbReference>
<dbReference type="InterPro" id="IPR035979">
    <property type="entry name" value="RBD_domain_sf"/>
</dbReference>
<feature type="compositionally biased region" description="Polar residues" evidence="6">
    <location>
        <begin position="1"/>
        <end position="18"/>
    </location>
</feature>
<gene>
    <name evidence="8" type="ORF">B4U80_04771</name>
</gene>
<feature type="compositionally biased region" description="Low complexity" evidence="6">
    <location>
        <begin position="165"/>
        <end position="174"/>
    </location>
</feature>
<reference evidence="8 9" key="1">
    <citation type="journal article" date="2018" name="Gigascience">
        <title>Genomes of trombidid mites reveal novel predicted allergens and laterally-transferred genes associated with secondary metabolism.</title>
        <authorList>
            <person name="Dong X."/>
            <person name="Chaisiri K."/>
            <person name="Xia D."/>
            <person name="Armstrong S.D."/>
            <person name="Fang Y."/>
            <person name="Donnelly M.J."/>
            <person name="Kadowaki T."/>
            <person name="McGarry J.W."/>
            <person name="Darby A.C."/>
            <person name="Makepeace B.L."/>
        </authorList>
    </citation>
    <scope>NUCLEOTIDE SEQUENCE [LARGE SCALE GENOMIC DNA]</scope>
    <source>
        <strain evidence="8">UoL-UT</strain>
    </source>
</reference>
<dbReference type="Pfam" id="PF18360">
    <property type="entry name" value="hnRNP_Q_AcD"/>
    <property type="match status" value="1"/>
</dbReference>
<dbReference type="NCBIfam" id="TIGR01648">
    <property type="entry name" value="hnRNP-R-Q"/>
    <property type="match status" value="1"/>
</dbReference>
<dbReference type="CDD" id="cd12250">
    <property type="entry name" value="RRM2_hnRNPR_like"/>
    <property type="match status" value="1"/>
</dbReference>
<keyword evidence="2" id="KW-0963">Cytoplasm</keyword>
<dbReference type="Gene3D" id="3.30.70.330">
    <property type="match status" value="3"/>
</dbReference>
<accession>A0A443SHY7</accession>
<evidence type="ECO:0000259" key="7">
    <source>
        <dbReference type="PROSITE" id="PS50102"/>
    </source>
</evidence>
<dbReference type="Pfam" id="PF00076">
    <property type="entry name" value="RRM_1"/>
    <property type="match status" value="2"/>
</dbReference>
<dbReference type="InterPro" id="IPR041337">
    <property type="entry name" value="hnRNP_Q_AcD"/>
</dbReference>
<feature type="domain" description="RRM" evidence="7">
    <location>
        <begin position="395"/>
        <end position="465"/>
    </location>
</feature>
<feature type="region of interest" description="Disordered" evidence="6">
    <location>
        <begin position="1"/>
        <end position="65"/>
    </location>
</feature>
<sequence length="713" mass="79008">MSSVTSENSNNRHSSPKPTNKCALEGGGDIKSKAGSDENANGTDTKRNLEHNHTETFKDEDGEESQLKSLIGAGIHDRVAERLCQLFVTQKLTPNDLDNRAFEALKEFGNVDGALAVLNEFDESSLEHVSNKSAFLCGIMKAHRQKEKAGKAVAQAGNASGANHPSTSSSSSSPSKHDQNHSSTHNQTHPGPDEVKLKAILDRTRYTLDVTSGQRKYGGPPPDWEGAPPSPGSEIFVGKIPKEIFEDELIPLFEESGKIWDLRLMVDPLTEGAQKAQEKFDSFEIRKGKTLKVNISVPNLRLFVGNIPKSKTKEEIHQEFAKLTSGLLEVIVYSSPDDRKRNRGFCFLEYESHKAASLAKRKLSSGRTKVWGCDILVDWADPQEKPDQETMSKVKVLYVRNLVADVSEDQLREMFEKYGGVERVKKIKDYAFVHFDDRDNALKAMHELNGVDMSGVQIEISLAKPPSDRKKKEEILRNRERRVMLMMQQRALMMGIPGVPRGPTMLPPVAPPLPPPPVAPPLMQSGRTGRNKSSAVPGNMLSPPAYGHRSMPRGYDYKYGYCRGQYGFDEYPNYPAPHLSHQYDYGYSHTMYASPPHCPTSVPSAPIGVVPSTKTSRVHPSRSKKVYGYCRGQYGFDEYPDYPAPHLSHQYDYGYCHTLYPSPPHWPSVPSGPVTGVVSSAKTSRRVPPSRSKQVVGSQVVRKASLGGTDVIP</sequence>
<dbReference type="InterPro" id="IPR012677">
    <property type="entry name" value="Nucleotide-bd_a/b_plait_sf"/>
</dbReference>
<keyword evidence="9" id="KW-1185">Reference proteome</keyword>
<proteinExistence type="predicted"/>
<dbReference type="InterPro" id="IPR006535">
    <property type="entry name" value="HnRNP_R/Q_splicing_fac"/>
</dbReference>
<dbReference type="OrthoDB" id="3800936at2759"/>
<feature type="compositionally biased region" description="Pro residues" evidence="6">
    <location>
        <begin position="219"/>
        <end position="231"/>
    </location>
</feature>
<evidence type="ECO:0000256" key="1">
    <source>
        <dbReference type="ARBA" id="ARBA00004496"/>
    </source>
</evidence>
<keyword evidence="4 5" id="KW-0694">RNA-binding</keyword>
<comment type="caution">
    <text evidence="8">The sequence shown here is derived from an EMBL/GenBank/DDBJ whole genome shotgun (WGS) entry which is preliminary data.</text>
</comment>
<comment type="subcellular location">
    <subcellularLocation>
        <location evidence="1">Cytoplasm</location>
    </subcellularLocation>
</comment>
<dbReference type="Proteomes" id="UP000288716">
    <property type="component" value="Unassembled WGS sequence"/>
</dbReference>
<dbReference type="SUPFAM" id="SSF54928">
    <property type="entry name" value="RNA-binding domain, RBD"/>
    <property type="match status" value="3"/>
</dbReference>
<name>A0A443SHY7_9ACAR</name>
<dbReference type="AlphaFoldDB" id="A0A443SHY7"/>
<dbReference type="FunFam" id="3.30.70.330:FF:000213">
    <property type="entry name" value="Uncharacterized protein, isoform R"/>
    <property type="match status" value="1"/>
</dbReference>
<dbReference type="SMART" id="SM00360">
    <property type="entry name" value="RRM"/>
    <property type="match status" value="3"/>
</dbReference>
<keyword evidence="8" id="KW-0687">Ribonucleoprotein</keyword>
<feature type="region of interest" description="Disordered" evidence="6">
    <location>
        <begin position="210"/>
        <end position="232"/>
    </location>
</feature>
<dbReference type="GO" id="GO:0005737">
    <property type="term" value="C:cytoplasm"/>
    <property type="evidence" value="ECO:0007669"/>
    <property type="project" value="UniProtKB-SubCell"/>
</dbReference>
<dbReference type="GO" id="GO:1990904">
    <property type="term" value="C:ribonucleoprotein complex"/>
    <property type="evidence" value="ECO:0007669"/>
    <property type="project" value="UniProtKB-KW"/>
</dbReference>
<dbReference type="STRING" id="299467.A0A443SHY7"/>
<dbReference type="FunFam" id="3.30.70.330:FF:000023">
    <property type="entry name" value="Heterogeneous nuclear ribonucleoprotein q isoform"/>
    <property type="match status" value="1"/>
</dbReference>
<evidence type="ECO:0000256" key="6">
    <source>
        <dbReference type="SAM" id="MobiDB-lite"/>
    </source>
</evidence>
<evidence type="ECO:0000313" key="8">
    <source>
        <dbReference type="EMBL" id="RWS27134.1"/>
    </source>
</evidence>
<feature type="compositionally biased region" description="Basic and acidic residues" evidence="6">
    <location>
        <begin position="44"/>
        <end position="59"/>
    </location>
</feature>
<feature type="domain" description="RRM" evidence="7">
    <location>
        <begin position="300"/>
        <end position="382"/>
    </location>
</feature>
<evidence type="ECO:0000256" key="5">
    <source>
        <dbReference type="PROSITE-ProRule" id="PRU00176"/>
    </source>
</evidence>
<keyword evidence="3" id="KW-0677">Repeat</keyword>
<organism evidence="8 9">
    <name type="scientific">Leptotrombidium deliense</name>
    <dbReference type="NCBI Taxonomy" id="299467"/>
    <lineage>
        <taxon>Eukaryota</taxon>
        <taxon>Metazoa</taxon>
        <taxon>Ecdysozoa</taxon>
        <taxon>Arthropoda</taxon>
        <taxon>Chelicerata</taxon>
        <taxon>Arachnida</taxon>
        <taxon>Acari</taxon>
        <taxon>Acariformes</taxon>
        <taxon>Trombidiformes</taxon>
        <taxon>Prostigmata</taxon>
        <taxon>Anystina</taxon>
        <taxon>Parasitengona</taxon>
        <taxon>Trombiculoidea</taxon>
        <taxon>Trombiculidae</taxon>
        <taxon>Leptotrombidium</taxon>
    </lineage>
</organism>
<evidence type="ECO:0000313" key="9">
    <source>
        <dbReference type="Proteomes" id="UP000288716"/>
    </source>
</evidence>
<evidence type="ECO:0000256" key="4">
    <source>
        <dbReference type="ARBA" id="ARBA00022884"/>
    </source>
</evidence>
<feature type="region of interest" description="Disordered" evidence="6">
    <location>
        <begin position="148"/>
        <end position="194"/>
    </location>
</feature>